<dbReference type="Gene3D" id="3.90.180.10">
    <property type="entry name" value="Medium-chain alcohol dehydrogenases, catalytic domain"/>
    <property type="match status" value="1"/>
</dbReference>
<dbReference type="EMBL" id="NCKU01004157">
    <property type="protein sequence ID" value="RWS06364.1"/>
    <property type="molecule type" value="Genomic_DNA"/>
</dbReference>
<name>A0A443QTM3_9ACAR</name>
<dbReference type="GO" id="GO:0051903">
    <property type="term" value="F:S-(hydroxymethyl)glutathione dehydrogenase [NAD(P)+] activity"/>
    <property type="evidence" value="ECO:0007669"/>
    <property type="project" value="TreeGrafter"/>
</dbReference>
<dbReference type="InterPro" id="IPR020843">
    <property type="entry name" value="ER"/>
</dbReference>
<dbReference type="GO" id="GO:0008270">
    <property type="term" value="F:zinc ion binding"/>
    <property type="evidence" value="ECO:0007669"/>
    <property type="project" value="InterPro"/>
</dbReference>
<comment type="caution">
    <text evidence="8">The sequence shown here is derived from an EMBL/GenBank/DDBJ whole genome shotgun (WGS) entry which is preliminary data.</text>
</comment>
<dbReference type="Proteomes" id="UP000285301">
    <property type="component" value="Unassembled WGS sequence"/>
</dbReference>
<protein>
    <submittedName>
        <fullName evidence="8">Alcohol dehydrogenase class-3-like protein</fullName>
    </submittedName>
</protein>
<keyword evidence="3 6" id="KW-0862">Zinc</keyword>
<dbReference type="SUPFAM" id="SSF51735">
    <property type="entry name" value="NAD(P)-binding Rossmann-fold domains"/>
    <property type="match status" value="1"/>
</dbReference>
<evidence type="ECO:0000256" key="2">
    <source>
        <dbReference type="ARBA" id="ARBA00022723"/>
    </source>
</evidence>
<reference evidence="8 9" key="1">
    <citation type="journal article" date="2018" name="Gigascience">
        <title>Genomes of trombidid mites reveal novel predicted allergens and laterally-transferred genes associated with secondary metabolism.</title>
        <authorList>
            <person name="Dong X."/>
            <person name="Chaisiri K."/>
            <person name="Xia D."/>
            <person name="Armstrong S.D."/>
            <person name="Fang Y."/>
            <person name="Donnelly M.J."/>
            <person name="Kadowaki T."/>
            <person name="McGarry J.W."/>
            <person name="Darby A.C."/>
            <person name="Makepeace B.L."/>
        </authorList>
    </citation>
    <scope>NUCLEOTIDE SEQUENCE [LARGE SCALE GENOMIC DNA]</scope>
    <source>
        <strain evidence="8">UoL-WK</strain>
    </source>
</reference>
<accession>A0A443QTM3</accession>
<evidence type="ECO:0000256" key="6">
    <source>
        <dbReference type="RuleBase" id="RU361277"/>
    </source>
</evidence>
<dbReference type="InterPro" id="IPR013149">
    <property type="entry name" value="ADH-like_C"/>
</dbReference>
<dbReference type="InterPro" id="IPR013154">
    <property type="entry name" value="ADH-like_N"/>
</dbReference>
<gene>
    <name evidence="8" type="ORF">B4U79_01378</name>
</gene>
<dbReference type="Gene3D" id="3.40.50.720">
    <property type="entry name" value="NAD(P)-binding Rossmann-like Domain"/>
    <property type="match status" value="1"/>
</dbReference>
<comment type="cofactor">
    <cofactor evidence="1 6">
        <name>Zn(2+)</name>
        <dbReference type="ChEBI" id="CHEBI:29105"/>
    </cofactor>
</comment>
<keyword evidence="5" id="KW-0520">NAD</keyword>
<dbReference type="SMART" id="SM00829">
    <property type="entry name" value="PKS_ER"/>
    <property type="match status" value="1"/>
</dbReference>
<keyword evidence="9" id="KW-1185">Reference proteome</keyword>
<dbReference type="Pfam" id="PF00107">
    <property type="entry name" value="ADH_zinc_N"/>
    <property type="match status" value="1"/>
</dbReference>
<dbReference type="SUPFAM" id="SSF50129">
    <property type="entry name" value="GroES-like"/>
    <property type="match status" value="2"/>
</dbReference>
<evidence type="ECO:0000256" key="3">
    <source>
        <dbReference type="ARBA" id="ARBA00022833"/>
    </source>
</evidence>
<evidence type="ECO:0000256" key="4">
    <source>
        <dbReference type="ARBA" id="ARBA00023002"/>
    </source>
</evidence>
<dbReference type="AlphaFoldDB" id="A0A443QTM3"/>
<evidence type="ECO:0000313" key="8">
    <source>
        <dbReference type="EMBL" id="RWS06364.1"/>
    </source>
</evidence>
<dbReference type="STRING" id="1965070.A0A443QTM3"/>
<dbReference type="InterPro" id="IPR011032">
    <property type="entry name" value="GroES-like_sf"/>
</dbReference>
<dbReference type="GO" id="GO:0046294">
    <property type="term" value="P:formaldehyde catabolic process"/>
    <property type="evidence" value="ECO:0007669"/>
    <property type="project" value="TreeGrafter"/>
</dbReference>
<dbReference type="InterPro" id="IPR036291">
    <property type="entry name" value="NAD(P)-bd_dom_sf"/>
</dbReference>
<dbReference type="OrthoDB" id="417550at2759"/>
<evidence type="ECO:0000256" key="1">
    <source>
        <dbReference type="ARBA" id="ARBA00001947"/>
    </source>
</evidence>
<evidence type="ECO:0000313" key="9">
    <source>
        <dbReference type="Proteomes" id="UP000285301"/>
    </source>
</evidence>
<keyword evidence="4" id="KW-0560">Oxidoreductase</keyword>
<dbReference type="FunFam" id="3.90.180.10:FF:000067">
    <property type="entry name" value="alcohol dehydrogenase 1-like isoform X1"/>
    <property type="match status" value="1"/>
</dbReference>
<comment type="similarity">
    <text evidence="6">Belongs to the zinc-containing alcohol dehydrogenase family.</text>
</comment>
<feature type="domain" description="Enoyl reductase (ER)" evidence="7">
    <location>
        <begin position="19"/>
        <end position="382"/>
    </location>
</feature>
<dbReference type="Pfam" id="PF08240">
    <property type="entry name" value="ADH_N"/>
    <property type="match status" value="1"/>
</dbReference>
<evidence type="ECO:0000256" key="5">
    <source>
        <dbReference type="ARBA" id="ARBA00023027"/>
    </source>
</evidence>
<evidence type="ECO:0000259" key="7">
    <source>
        <dbReference type="SMART" id="SM00829"/>
    </source>
</evidence>
<sequence>MSAASDAQTIRCRAAICWAPNQAITVEEVEVDPPKAGEVRIKVLANGICHTDLHLYTGHTTGSEVKYEYPCILGHEATGIVESVGDGVTSVAVGDHVMSLFNGQCRECIYCKNPNTNLCLKRSFDEPRMSDGTARFRFNGKPVYHFLGISSLSEYTVISEIQVAKIDPKSRMDRACIFSCGFTTGYGSAVNVAKINSGSAVAVWGMGAVGLAAVYGACKAGANIIIGVDTNDSKITIAKQIGCTHFVNPLKCEEDGKSTVDVIKQITNGLGLDFALECVGHIKPIEDAIESIAPWGTVVAVGVYPGNKNLEISPNTFLTGKKLTGALFGGYKSRDCIPLLVDEYNRGEIDVEPFFTGNIKLEEVDDAFQKLLKVKALRTVVLF</sequence>
<dbReference type="FunFam" id="3.40.50.720:FF:000003">
    <property type="entry name" value="S-(hydroxymethyl)glutathione dehydrogenase"/>
    <property type="match status" value="1"/>
</dbReference>
<organism evidence="8 9">
    <name type="scientific">Dinothrombium tinctorium</name>
    <dbReference type="NCBI Taxonomy" id="1965070"/>
    <lineage>
        <taxon>Eukaryota</taxon>
        <taxon>Metazoa</taxon>
        <taxon>Ecdysozoa</taxon>
        <taxon>Arthropoda</taxon>
        <taxon>Chelicerata</taxon>
        <taxon>Arachnida</taxon>
        <taxon>Acari</taxon>
        <taxon>Acariformes</taxon>
        <taxon>Trombidiformes</taxon>
        <taxon>Prostigmata</taxon>
        <taxon>Anystina</taxon>
        <taxon>Parasitengona</taxon>
        <taxon>Trombidioidea</taxon>
        <taxon>Trombidiidae</taxon>
        <taxon>Dinothrombium</taxon>
    </lineage>
</organism>
<dbReference type="PANTHER" id="PTHR43880">
    <property type="entry name" value="ALCOHOL DEHYDROGENASE"/>
    <property type="match status" value="1"/>
</dbReference>
<dbReference type="PANTHER" id="PTHR43880:SF12">
    <property type="entry name" value="ALCOHOL DEHYDROGENASE CLASS-3"/>
    <property type="match status" value="1"/>
</dbReference>
<proteinExistence type="inferred from homology"/>
<dbReference type="InterPro" id="IPR002328">
    <property type="entry name" value="ADH_Zn_CS"/>
</dbReference>
<dbReference type="GO" id="GO:0005829">
    <property type="term" value="C:cytosol"/>
    <property type="evidence" value="ECO:0007669"/>
    <property type="project" value="TreeGrafter"/>
</dbReference>
<keyword evidence="2 6" id="KW-0479">Metal-binding</keyword>
<dbReference type="PROSITE" id="PS00059">
    <property type="entry name" value="ADH_ZINC"/>
    <property type="match status" value="1"/>
</dbReference>